<accession>A0A090QGZ7</accession>
<dbReference type="InterPro" id="IPR014746">
    <property type="entry name" value="Gln_synth/guanido_kin_cat_dom"/>
</dbReference>
<dbReference type="PANTHER" id="PTHR38761:SF1">
    <property type="entry name" value="GLUTAMATE--CYSTEINE LIGASE"/>
    <property type="match status" value="1"/>
</dbReference>
<dbReference type="GO" id="GO:0006750">
    <property type="term" value="P:glutathione biosynthetic process"/>
    <property type="evidence" value="ECO:0007669"/>
    <property type="project" value="UniProtKB-UniPathway"/>
</dbReference>
<evidence type="ECO:0000259" key="12">
    <source>
        <dbReference type="Pfam" id="PF04262"/>
    </source>
</evidence>
<evidence type="ECO:0000256" key="11">
    <source>
        <dbReference type="RuleBase" id="RU004391"/>
    </source>
</evidence>
<dbReference type="EMBL" id="BBMN01000001">
    <property type="protein sequence ID" value="GAL02221.1"/>
    <property type="molecule type" value="Genomic_DNA"/>
</dbReference>
<evidence type="ECO:0000256" key="6">
    <source>
        <dbReference type="ARBA" id="ARBA00022684"/>
    </source>
</evidence>
<dbReference type="eggNOG" id="COG2918">
    <property type="taxonomic scope" value="Bacteria"/>
</dbReference>
<keyword evidence="5 10" id="KW-0436">Ligase</keyword>
<comment type="pathway">
    <text evidence="1 11">Sulfur metabolism; glutathione biosynthesis; glutathione from L-cysteine and L-glutamate: step 1/2.</text>
</comment>
<name>A0A090QGZ7_9GAMM</name>
<dbReference type="InterPro" id="IPR006334">
    <property type="entry name" value="Glut_cys_ligase"/>
</dbReference>
<dbReference type="GO" id="GO:0005829">
    <property type="term" value="C:cytosol"/>
    <property type="evidence" value="ECO:0007669"/>
    <property type="project" value="TreeGrafter"/>
</dbReference>
<reference evidence="13 14" key="1">
    <citation type="journal article" date="2014" name="Genome Announc.">
        <title>Draft Genome Sequences of Two Vibrionaceae Species, Vibrio ponticus C121 and Photobacterium aphoticum C119, Isolated as Coral Reef Microbiota.</title>
        <authorList>
            <person name="Al-saari N."/>
            <person name="Meirelles P.M."/>
            <person name="Mino S."/>
            <person name="Suda W."/>
            <person name="Oshima K."/>
            <person name="Hattori M."/>
            <person name="Ohkuma M."/>
            <person name="Thompson F.L."/>
            <person name="Gomez-Gil B."/>
            <person name="Sawabe T."/>
            <person name="Sawabe T."/>
        </authorList>
    </citation>
    <scope>NUCLEOTIDE SEQUENCE [LARGE SCALE GENOMIC DNA]</scope>
    <source>
        <strain evidence="13 14">JCM 19237</strain>
    </source>
</reference>
<dbReference type="GO" id="GO:0004357">
    <property type="term" value="F:glutamate-cysteine ligase activity"/>
    <property type="evidence" value="ECO:0007669"/>
    <property type="project" value="UniProtKB-EC"/>
</dbReference>
<comment type="caution">
    <text evidence="13">The sequence shown here is derived from an EMBL/GenBank/DDBJ whole genome shotgun (WGS) entry which is preliminary data.</text>
</comment>
<keyword evidence="7" id="KW-0547">Nucleotide-binding</keyword>
<evidence type="ECO:0000256" key="10">
    <source>
        <dbReference type="RuleBase" id="RU003544"/>
    </source>
</evidence>
<dbReference type="STRING" id="754436.JCM19237_5114"/>
<evidence type="ECO:0000256" key="9">
    <source>
        <dbReference type="ARBA" id="ARBA00048819"/>
    </source>
</evidence>
<dbReference type="PANTHER" id="PTHR38761">
    <property type="entry name" value="GLUTAMATE--CYSTEINE LIGASE"/>
    <property type="match status" value="1"/>
</dbReference>
<evidence type="ECO:0000256" key="2">
    <source>
        <dbReference type="ARBA" id="ARBA00008772"/>
    </source>
</evidence>
<protein>
    <recommendedName>
        <fullName evidence="4 11">Glutamate--cysteine ligase</fullName>
        <ecNumber evidence="3 11">6.3.2.2</ecNumber>
    </recommendedName>
</protein>
<dbReference type="GO" id="GO:0046872">
    <property type="term" value="F:metal ion binding"/>
    <property type="evidence" value="ECO:0007669"/>
    <property type="project" value="TreeGrafter"/>
</dbReference>
<dbReference type="EC" id="6.3.2.2" evidence="3 11"/>
<comment type="catalytic activity">
    <reaction evidence="9 11">
        <text>L-cysteine + L-glutamate + ATP = gamma-L-glutamyl-L-cysteine + ADP + phosphate + H(+)</text>
        <dbReference type="Rhea" id="RHEA:13285"/>
        <dbReference type="ChEBI" id="CHEBI:15378"/>
        <dbReference type="ChEBI" id="CHEBI:29985"/>
        <dbReference type="ChEBI" id="CHEBI:30616"/>
        <dbReference type="ChEBI" id="CHEBI:35235"/>
        <dbReference type="ChEBI" id="CHEBI:43474"/>
        <dbReference type="ChEBI" id="CHEBI:58173"/>
        <dbReference type="ChEBI" id="CHEBI:456216"/>
        <dbReference type="EC" id="6.3.2.2"/>
    </reaction>
</comment>
<keyword evidence="8" id="KW-0067">ATP-binding</keyword>
<dbReference type="Proteomes" id="UP000029227">
    <property type="component" value="Unassembled WGS sequence"/>
</dbReference>
<evidence type="ECO:0000256" key="7">
    <source>
        <dbReference type="ARBA" id="ARBA00022741"/>
    </source>
</evidence>
<evidence type="ECO:0000256" key="5">
    <source>
        <dbReference type="ARBA" id="ARBA00022598"/>
    </source>
</evidence>
<dbReference type="UniPathway" id="UPA00142">
    <property type="reaction ID" value="UER00209"/>
</dbReference>
<evidence type="ECO:0000313" key="13">
    <source>
        <dbReference type="EMBL" id="GAL02221.1"/>
    </source>
</evidence>
<comment type="similarity">
    <text evidence="2">Belongs to the glutamate--cysteine ligase type 1 family. Type 1 subfamily.</text>
</comment>
<dbReference type="AlphaFoldDB" id="A0A090QGZ7"/>
<evidence type="ECO:0000256" key="4">
    <source>
        <dbReference type="ARBA" id="ARBA00014618"/>
    </source>
</evidence>
<dbReference type="InterPro" id="IPR007370">
    <property type="entry name" value="Glu_cys_ligase"/>
</dbReference>
<dbReference type="Gene3D" id="3.30.590.20">
    <property type="match status" value="1"/>
</dbReference>
<dbReference type="SUPFAM" id="SSF55931">
    <property type="entry name" value="Glutamine synthetase/guanido kinase"/>
    <property type="match status" value="1"/>
</dbReference>
<organism evidence="13 14">
    <name type="scientific">Photobacterium aphoticum</name>
    <dbReference type="NCBI Taxonomy" id="754436"/>
    <lineage>
        <taxon>Bacteria</taxon>
        <taxon>Pseudomonadati</taxon>
        <taxon>Pseudomonadota</taxon>
        <taxon>Gammaproteobacteria</taxon>
        <taxon>Vibrionales</taxon>
        <taxon>Vibrionaceae</taxon>
        <taxon>Photobacterium</taxon>
    </lineage>
</organism>
<evidence type="ECO:0000256" key="3">
    <source>
        <dbReference type="ARBA" id="ARBA00012220"/>
    </source>
</evidence>
<keyword evidence="6 10" id="KW-0317">Glutathione biosynthesis</keyword>
<dbReference type="Pfam" id="PF04262">
    <property type="entry name" value="Glu_cys_ligase"/>
    <property type="match status" value="1"/>
</dbReference>
<evidence type="ECO:0000256" key="1">
    <source>
        <dbReference type="ARBA" id="ARBA00005006"/>
    </source>
</evidence>
<evidence type="ECO:0000256" key="8">
    <source>
        <dbReference type="ARBA" id="ARBA00022840"/>
    </source>
</evidence>
<dbReference type="GO" id="GO:0005524">
    <property type="term" value="F:ATP binding"/>
    <property type="evidence" value="ECO:0007669"/>
    <property type="project" value="UniProtKB-KW"/>
</dbReference>
<gene>
    <name evidence="13" type="ORF">JCM19237_5114</name>
</gene>
<evidence type="ECO:0000313" key="14">
    <source>
        <dbReference type="Proteomes" id="UP000029227"/>
    </source>
</evidence>
<sequence>MKTLYRQGLANRYGRRMQTVSGIHYNFSLPEAFWQQLHQQTGSELSLSAFISSRYFHLIRNVLRHGWVVPYLFGASPALDSSYLAGREHSLQALDDETFYLPWATSLRLSNLGYGSSEQSQHAISYNNKAAYLNDLYRLLTLQSDGYAGIDAGEQVNTSVLQMENELYGAIRPKIVSEDLRPLYAMCAKGGIR</sequence>
<feature type="domain" description="Glutamate--cysteine ligase" evidence="12">
    <location>
        <begin position="1"/>
        <end position="190"/>
    </location>
</feature>
<proteinExistence type="inferred from homology"/>